<comment type="caution">
    <text evidence="1">The sequence shown here is derived from an EMBL/GenBank/DDBJ whole genome shotgun (WGS) entry which is preliminary data.</text>
</comment>
<evidence type="ECO:0000313" key="1">
    <source>
        <dbReference type="EMBL" id="RMX51352.1"/>
    </source>
</evidence>
<dbReference type="AlphaFoldDB" id="A0A3M6UCG7"/>
<sequence>MISTCKAIHIFEMRWSPSTFSWSCLKPPGFDLIEVSVVSPLVEEAVVQYTLENPNYLLDVVDTIKGLSAGRPGNLVGKYWEKLIFSNLKECVKNEYSFKEEACSSTAASSYLNLCGHQSKTDTRKSIEQIIRDKYSAMIVHCPNTSAFDFVIVHKCNKIHAIQVTVQTAAKKCNDSDFFKTQNIHFTYLLAPYKVDVNAIKLKSKLYDAYVAHGSRIVNGASFLTQK</sequence>
<proteinExistence type="predicted"/>
<gene>
    <name evidence="1" type="ORF">pdam_00025488</name>
</gene>
<organism evidence="1 2">
    <name type="scientific">Pocillopora damicornis</name>
    <name type="common">Cauliflower coral</name>
    <name type="synonym">Millepora damicornis</name>
    <dbReference type="NCBI Taxonomy" id="46731"/>
    <lineage>
        <taxon>Eukaryota</taxon>
        <taxon>Metazoa</taxon>
        <taxon>Cnidaria</taxon>
        <taxon>Anthozoa</taxon>
        <taxon>Hexacorallia</taxon>
        <taxon>Scleractinia</taxon>
        <taxon>Astrocoeniina</taxon>
        <taxon>Pocilloporidae</taxon>
        <taxon>Pocillopora</taxon>
    </lineage>
</organism>
<dbReference type="EMBL" id="RCHS01001804">
    <property type="protein sequence ID" value="RMX51352.1"/>
    <property type="molecule type" value="Genomic_DNA"/>
</dbReference>
<keyword evidence="2" id="KW-1185">Reference proteome</keyword>
<dbReference type="OrthoDB" id="10420213at2759"/>
<protein>
    <submittedName>
        <fullName evidence="1">Uncharacterized protein</fullName>
    </submittedName>
</protein>
<reference evidence="1 2" key="1">
    <citation type="journal article" date="2018" name="Sci. Rep.">
        <title>Comparative analysis of the Pocillopora damicornis genome highlights role of immune system in coral evolution.</title>
        <authorList>
            <person name="Cunning R."/>
            <person name="Bay R.A."/>
            <person name="Gillette P."/>
            <person name="Baker A.C."/>
            <person name="Traylor-Knowles N."/>
        </authorList>
    </citation>
    <scope>NUCLEOTIDE SEQUENCE [LARGE SCALE GENOMIC DNA]</scope>
    <source>
        <strain evidence="1">RSMAS</strain>
        <tissue evidence="1">Whole animal</tissue>
    </source>
</reference>
<name>A0A3M6UCG7_POCDA</name>
<evidence type="ECO:0000313" key="2">
    <source>
        <dbReference type="Proteomes" id="UP000275408"/>
    </source>
</evidence>
<dbReference type="Proteomes" id="UP000275408">
    <property type="component" value="Unassembled WGS sequence"/>
</dbReference>
<accession>A0A3M6UCG7</accession>